<dbReference type="Gene3D" id="3.30.70.270">
    <property type="match status" value="1"/>
</dbReference>
<dbReference type="RefSeq" id="WP_037008421.1">
    <property type="nucleotide sequence ID" value="NZ_FMUP01000002.1"/>
</dbReference>
<dbReference type="SUPFAM" id="SSF141868">
    <property type="entry name" value="EAL domain-like"/>
    <property type="match status" value="1"/>
</dbReference>
<dbReference type="InterPro" id="IPR000700">
    <property type="entry name" value="PAS-assoc_C"/>
</dbReference>
<sequence>MKAFPNALLLTVGYALGSTLWVFLSNQLLLRWLGPGEQYYAWQTYKGLIFVAISTLLLYLFLRLQRRLLDDELQVRRQHENRLRQSAAVFDNTLEGVVITNTQNRIIHVNRAFERITGYTEAEVLGNTPSLFKSGRHDRSFYNIVWGELQAHGSWSGEIWNRRKNGEIFPQWQRIHAIRNEFGELTHYVAIFSDISAMKQTQQELDHLAHHDPLTGLPNRLLFNERVQHALERNAKSQQGGCVLLLDLDLFKDINESLSHSTGDEVLRKVAERLSAVGKGLTVARLGGDEFALLCEDGGDAQRATALAEAVLQSLHAPFQIAGATLFLTTSIGIALFPEDGTQLDQLIRNADSALFKAKQSGRQTYAFYTQELTLQARQRMELGAALRQAIEAQHLLLNFQPILDLKSGQVRGVETLVRWRHPSRGMIPPGDFIPLAEENGLIAAIDTWVLGAACRQMRAWQDAGIDLDFIAVNVSSRLFSRGELEEHVRRVLTETGLRSGCLELEVTESAVMHDPDAACEQLRRLSNLGVRLSIDDFGTGYSSLLRLKSLPVDKLKIDQGFIAGLPDDEDDAAITRAIIALAHSLGLAVVAEGIESPAQAALLARYGCGLGQGYWFGRPLPAAELDWRPRPLPRVQAETLTVRS</sequence>
<evidence type="ECO:0000256" key="2">
    <source>
        <dbReference type="ARBA" id="ARBA00022636"/>
    </source>
</evidence>
<dbReference type="InterPro" id="IPR001610">
    <property type="entry name" value="PAC"/>
</dbReference>
<dbReference type="InterPro" id="IPR035965">
    <property type="entry name" value="PAS-like_dom_sf"/>
</dbReference>
<feature type="transmembrane region" description="Helical" evidence="3">
    <location>
        <begin position="44"/>
        <end position="62"/>
    </location>
</feature>
<dbReference type="Gene3D" id="3.30.450.20">
    <property type="entry name" value="PAS domain"/>
    <property type="match status" value="1"/>
</dbReference>
<keyword evidence="10" id="KW-1185">Reference proteome</keyword>
<dbReference type="InterPro" id="IPR000160">
    <property type="entry name" value="GGDEF_dom"/>
</dbReference>
<dbReference type="CDD" id="cd00130">
    <property type="entry name" value="PAS"/>
    <property type="match status" value="1"/>
</dbReference>
<dbReference type="PROSITE" id="PS50883">
    <property type="entry name" value="EAL"/>
    <property type="match status" value="1"/>
</dbReference>
<dbReference type="STRING" id="706570.PT85_11435"/>
<dbReference type="InterPro" id="IPR029787">
    <property type="entry name" value="Nucleotide_cyclase"/>
</dbReference>
<dbReference type="NCBIfam" id="NF045675">
    <property type="entry name" value="PhdiestaseDibA"/>
    <property type="match status" value="1"/>
</dbReference>
<name>A0A0B3BQA3_9PSED</name>
<dbReference type="FunFam" id="3.20.20.450:FF:000001">
    <property type="entry name" value="Cyclic di-GMP phosphodiesterase yahA"/>
    <property type="match status" value="1"/>
</dbReference>
<feature type="transmembrane region" description="Helical" evidence="3">
    <location>
        <begin position="7"/>
        <end position="24"/>
    </location>
</feature>
<dbReference type="AlphaFoldDB" id="A0A0B3BQA3"/>
<dbReference type="EMBL" id="FTMC01000003">
    <property type="protein sequence ID" value="SIQ11847.1"/>
    <property type="molecule type" value="Genomic_DNA"/>
</dbReference>
<dbReference type="NCBIfam" id="TIGR00229">
    <property type="entry name" value="sensory_box"/>
    <property type="match status" value="1"/>
</dbReference>
<reference evidence="8 10" key="1">
    <citation type="submission" date="2014-11" db="EMBL/GenBank/DDBJ databases">
        <title>Genome sequence of Pseudomonas tuomuerensis JCM 14085.</title>
        <authorList>
            <person name="Shin S.-K."/>
            <person name="Yi H."/>
        </authorList>
    </citation>
    <scope>NUCLEOTIDE SEQUENCE [LARGE SCALE GENOMIC DNA]</scope>
    <source>
        <strain evidence="8 10">JCM 14085</strain>
    </source>
</reference>
<evidence type="ECO:0000259" key="5">
    <source>
        <dbReference type="PROSITE" id="PS50113"/>
    </source>
</evidence>
<keyword evidence="3" id="KW-1133">Transmembrane helix</keyword>
<dbReference type="Pfam" id="PF00563">
    <property type="entry name" value="EAL"/>
    <property type="match status" value="1"/>
</dbReference>
<dbReference type="Proteomes" id="UP000186079">
    <property type="component" value="Unassembled WGS sequence"/>
</dbReference>
<evidence type="ECO:0000259" key="6">
    <source>
        <dbReference type="PROSITE" id="PS50883"/>
    </source>
</evidence>
<dbReference type="Proteomes" id="UP000030980">
    <property type="component" value="Unassembled WGS sequence"/>
</dbReference>
<dbReference type="PANTHER" id="PTHR44757:SF2">
    <property type="entry name" value="BIOFILM ARCHITECTURE MAINTENANCE PROTEIN MBAA"/>
    <property type="match status" value="1"/>
</dbReference>
<dbReference type="Pfam" id="PF00990">
    <property type="entry name" value="GGDEF"/>
    <property type="match status" value="1"/>
</dbReference>
<feature type="domain" description="PAS" evidence="4">
    <location>
        <begin position="82"/>
        <end position="128"/>
    </location>
</feature>
<evidence type="ECO:0000313" key="10">
    <source>
        <dbReference type="Proteomes" id="UP000030980"/>
    </source>
</evidence>
<dbReference type="EC" id="3.1.4.52" evidence="1"/>
<evidence type="ECO:0000313" key="9">
    <source>
        <dbReference type="EMBL" id="SIQ11847.1"/>
    </source>
</evidence>
<evidence type="ECO:0000313" key="11">
    <source>
        <dbReference type="Proteomes" id="UP000186079"/>
    </source>
</evidence>
<gene>
    <name evidence="8" type="ORF">PT85_11435</name>
    <name evidence="9" type="ORF">SAMN05421672_10375</name>
</gene>
<dbReference type="SMART" id="SM00091">
    <property type="entry name" value="PAS"/>
    <property type="match status" value="1"/>
</dbReference>
<dbReference type="CDD" id="cd01948">
    <property type="entry name" value="EAL"/>
    <property type="match status" value="1"/>
</dbReference>
<dbReference type="Pfam" id="PF13426">
    <property type="entry name" value="PAS_9"/>
    <property type="match status" value="1"/>
</dbReference>
<dbReference type="SMART" id="SM00052">
    <property type="entry name" value="EAL"/>
    <property type="match status" value="1"/>
</dbReference>
<dbReference type="PROSITE" id="PS50113">
    <property type="entry name" value="PAC"/>
    <property type="match status" value="1"/>
</dbReference>
<dbReference type="InterPro" id="IPR000014">
    <property type="entry name" value="PAS"/>
</dbReference>
<dbReference type="EMBL" id="JTAK01000004">
    <property type="protein sequence ID" value="KHO64790.1"/>
    <property type="molecule type" value="Genomic_DNA"/>
</dbReference>
<evidence type="ECO:0000259" key="4">
    <source>
        <dbReference type="PROSITE" id="PS50112"/>
    </source>
</evidence>
<dbReference type="InterPro" id="IPR035919">
    <property type="entry name" value="EAL_sf"/>
</dbReference>
<dbReference type="CDD" id="cd01949">
    <property type="entry name" value="GGDEF"/>
    <property type="match status" value="1"/>
</dbReference>
<dbReference type="SUPFAM" id="SSF55073">
    <property type="entry name" value="Nucleotide cyclase"/>
    <property type="match status" value="1"/>
</dbReference>
<evidence type="ECO:0000256" key="3">
    <source>
        <dbReference type="SAM" id="Phobius"/>
    </source>
</evidence>
<protein>
    <recommendedName>
        <fullName evidence="1">cyclic-guanylate-specific phosphodiesterase</fullName>
        <ecNumber evidence="1">3.1.4.52</ecNumber>
    </recommendedName>
</protein>
<organism evidence="8 10">
    <name type="scientific">Pseudomonas flexibilis</name>
    <dbReference type="NCBI Taxonomy" id="706570"/>
    <lineage>
        <taxon>Bacteria</taxon>
        <taxon>Pseudomonadati</taxon>
        <taxon>Pseudomonadota</taxon>
        <taxon>Gammaproteobacteria</taxon>
        <taxon>Pseudomonadales</taxon>
        <taxon>Pseudomonadaceae</taxon>
        <taxon>Pseudomonas</taxon>
    </lineage>
</organism>
<dbReference type="SMART" id="SM00086">
    <property type="entry name" value="PAC"/>
    <property type="match status" value="1"/>
</dbReference>
<dbReference type="NCBIfam" id="TIGR00254">
    <property type="entry name" value="GGDEF"/>
    <property type="match status" value="1"/>
</dbReference>
<dbReference type="InterPro" id="IPR043128">
    <property type="entry name" value="Rev_trsase/Diguanyl_cyclase"/>
</dbReference>
<dbReference type="InterPro" id="IPR001633">
    <property type="entry name" value="EAL_dom"/>
</dbReference>
<evidence type="ECO:0000313" key="8">
    <source>
        <dbReference type="EMBL" id="KHO64790.1"/>
    </source>
</evidence>
<dbReference type="SMART" id="SM00267">
    <property type="entry name" value="GGDEF"/>
    <property type="match status" value="1"/>
</dbReference>
<dbReference type="Gene3D" id="3.20.20.450">
    <property type="entry name" value="EAL domain"/>
    <property type="match status" value="1"/>
</dbReference>
<keyword evidence="3" id="KW-0472">Membrane</keyword>
<dbReference type="OrthoDB" id="9804951at2"/>
<reference evidence="9 11" key="2">
    <citation type="submission" date="2017-01" db="EMBL/GenBank/DDBJ databases">
        <authorList>
            <person name="Mah S.A."/>
            <person name="Swanson W.J."/>
            <person name="Moy G.W."/>
            <person name="Vacquier V.D."/>
        </authorList>
    </citation>
    <scope>NUCLEOTIDE SEQUENCE [LARGE SCALE GENOMIC DNA]</scope>
    <source>
        <strain evidence="9 11">ATCC 29606</strain>
    </source>
</reference>
<feature type="domain" description="EAL" evidence="6">
    <location>
        <begin position="380"/>
        <end position="634"/>
    </location>
</feature>
<accession>A0A0B3BQA3</accession>
<feature type="domain" description="PAC" evidence="5">
    <location>
        <begin position="155"/>
        <end position="207"/>
    </location>
</feature>
<evidence type="ECO:0000259" key="7">
    <source>
        <dbReference type="PROSITE" id="PS50887"/>
    </source>
</evidence>
<dbReference type="GO" id="GO:0071111">
    <property type="term" value="F:cyclic-guanylate-specific phosphodiesterase activity"/>
    <property type="evidence" value="ECO:0007669"/>
    <property type="project" value="UniProtKB-EC"/>
</dbReference>
<dbReference type="SUPFAM" id="SSF55785">
    <property type="entry name" value="PYP-like sensor domain (PAS domain)"/>
    <property type="match status" value="1"/>
</dbReference>
<dbReference type="PANTHER" id="PTHR44757">
    <property type="entry name" value="DIGUANYLATE CYCLASE DGCP"/>
    <property type="match status" value="1"/>
</dbReference>
<keyword evidence="2" id="KW-0973">c-di-GMP</keyword>
<feature type="domain" description="GGDEF" evidence="7">
    <location>
        <begin position="239"/>
        <end position="371"/>
    </location>
</feature>
<dbReference type="InterPro" id="IPR052155">
    <property type="entry name" value="Biofilm_reg_signaling"/>
</dbReference>
<keyword evidence="3" id="KW-0812">Transmembrane</keyword>
<dbReference type="PROSITE" id="PS50112">
    <property type="entry name" value="PAS"/>
    <property type="match status" value="1"/>
</dbReference>
<dbReference type="PROSITE" id="PS50887">
    <property type="entry name" value="GGDEF"/>
    <property type="match status" value="1"/>
</dbReference>
<evidence type="ECO:0000256" key="1">
    <source>
        <dbReference type="ARBA" id="ARBA00012282"/>
    </source>
</evidence>
<proteinExistence type="predicted"/>